<evidence type="ECO:0000256" key="1">
    <source>
        <dbReference type="SAM" id="MobiDB-lite"/>
    </source>
</evidence>
<keyword evidence="3" id="KW-1185">Reference proteome</keyword>
<reference evidence="2" key="1">
    <citation type="journal article" date="2023" name="G3 (Bethesda)">
        <title>Whole genome assemblies of Zophobas morio and Tenebrio molitor.</title>
        <authorList>
            <person name="Kaur S."/>
            <person name="Stinson S.A."/>
            <person name="diCenzo G.C."/>
        </authorList>
    </citation>
    <scope>NUCLEOTIDE SEQUENCE</scope>
    <source>
        <strain evidence="2">QUZm001</strain>
    </source>
</reference>
<protein>
    <submittedName>
        <fullName evidence="2">Uncharacterized protein</fullName>
    </submittedName>
</protein>
<accession>A0AA38M8Z7</accession>
<dbReference type="AlphaFoldDB" id="A0AA38M8Z7"/>
<organism evidence="2 3">
    <name type="scientific">Zophobas morio</name>
    <dbReference type="NCBI Taxonomy" id="2755281"/>
    <lineage>
        <taxon>Eukaryota</taxon>
        <taxon>Metazoa</taxon>
        <taxon>Ecdysozoa</taxon>
        <taxon>Arthropoda</taxon>
        <taxon>Hexapoda</taxon>
        <taxon>Insecta</taxon>
        <taxon>Pterygota</taxon>
        <taxon>Neoptera</taxon>
        <taxon>Endopterygota</taxon>
        <taxon>Coleoptera</taxon>
        <taxon>Polyphaga</taxon>
        <taxon>Cucujiformia</taxon>
        <taxon>Tenebrionidae</taxon>
        <taxon>Zophobas</taxon>
    </lineage>
</organism>
<dbReference type="Proteomes" id="UP001168821">
    <property type="component" value="Unassembled WGS sequence"/>
</dbReference>
<evidence type="ECO:0000313" key="3">
    <source>
        <dbReference type="Proteomes" id="UP001168821"/>
    </source>
</evidence>
<gene>
    <name evidence="2" type="ORF">Zmor_019540</name>
</gene>
<feature type="region of interest" description="Disordered" evidence="1">
    <location>
        <begin position="1"/>
        <end position="45"/>
    </location>
</feature>
<name>A0AA38M8Z7_9CUCU</name>
<comment type="caution">
    <text evidence="2">The sequence shown here is derived from an EMBL/GenBank/DDBJ whole genome shotgun (WGS) entry which is preliminary data.</text>
</comment>
<sequence length="123" mass="12794">MNPSCPRKAPLSPNLKRHKGARASLRSVPESRPSGPQAPSRRRPRACFLTNAAPSTLASASGLRAVSPHSPSLRSSWHCTNAAVAGRALGENGADAEADRGFGGSHCIGASLHRHCLAAIIND</sequence>
<dbReference type="EMBL" id="JALNTZ010000006">
    <property type="protein sequence ID" value="KAJ3647676.1"/>
    <property type="molecule type" value="Genomic_DNA"/>
</dbReference>
<evidence type="ECO:0000313" key="2">
    <source>
        <dbReference type="EMBL" id="KAJ3647676.1"/>
    </source>
</evidence>
<proteinExistence type="predicted"/>